<keyword evidence="2" id="KW-0732">Signal</keyword>
<keyword evidence="4" id="KW-1185">Reference proteome</keyword>
<proteinExistence type="predicted"/>
<protein>
    <submittedName>
        <fullName evidence="3">Peptidase</fullName>
    </submittedName>
</protein>
<feature type="transmembrane region" description="Helical" evidence="1">
    <location>
        <begin position="411"/>
        <end position="429"/>
    </location>
</feature>
<accession>A0ABM6AAR1</accession>
<dbReference type="InterPro" id="IPR030832">
    <property type="entry name" value="Acidic_LPXTA"/>
</dbReference>
<keyword evidence="1" id="KW-0472">Membrane</keyword>
<evidence type="ECO:0000313" key="3">
    <source>
        <dbReference type="EMBL" id="AMX83376.1"/>
    </source>
</evidence>
<name>A0ABM6AAR1_9BACL</name>
<feature type="chain" id="PRO_5047276362" evidence="2">
    <location>
        <begin position="25"/>
        <end position="438"/>
    </location>
</feature>
<keyword evidence="1" id="KW-1133">Transmembrane helix</keyword>
<evidence type="ECO:0000256" key="2">
    <source>
        <dbReference type="SAM" id="SignalP"/>
    </source>
</evidence>
<dbReference type="Proteomes" id="UP000076226">
    <property type="component" value="Chromosome"/>
</dbReference>
<evidence type="ECO:0000313" key="4">
    <source>
        <dbReference type="Proteomes" id="UP000076226"/>
    </source>
</evidence>
<evidence type="ECO:0000256" key="1">
    <source>
        <dbReference type="SAM" id="Phobius"/>
    </source>
</evidence>
<reference evidence="3 4" key="1">
    <citation type="submission" date="2016-02" db="EMBL/GenBank/DDBJ databases">
        <title>Complete genome sequence of Geobacillus subterraneus KCTC 3922T.</title>
        <authorList>
            <person name="Lee D.-W."/>
            <person name="Lee Y.-J."/>
            <person name="Lee S.-J."/>
            <person name="Park G.-S."/>
            <person name="Lee S.-J."/>
            <person name="Shin J.-H."/>
        </authorList>
    </citation>
    <scope>NUCLEOTIDE SEQUENCE [LARGE SCALE GENOMIC DNA]</scope>
    <source>
        <strain evidence="3 4">KCTC 3922</strain>
    </source>
</reference>
<gene>
    <name evidence="3" type="ORF">GS3922_06600</name>
</gene>
<dbReference type="EMBL" id="CP014342">
    <property type="protein sequence ID" value="AMX83376.1"/>
    <property type="molecule type" value="Genomic_DNA"/>
</dbReference>
<keyword evidence="1" id="KW-0812">Transmembrane</keyword>
<dbReference type="NCBIfam" id="TIGR04383">
    <property type="entry name" value="acidic_w_LPXTA"/>
    <property type="match status" value="2"/>
</dbReference>
<sequence>MKKVLPFALAASVAAASWPASAFAIERNDPALAQYLDEVNLTVEELENYLDYEGDTLDDFDGVDELRSELGEPLTEENLAQLLAKYGLTEEQLRQMLIDNGEIEADDAITDAFIFSDDLKEYIEFFKDYSIPITDETLADFLNERGMTKEELMALLSRHGESVNDYGSIGELSDMVDYYESLTPLTDETLNEFLQEIGMTKPQLEKLLARNDDSLDHYTTIEELSEAVVDYLLPDLDELGLTEAELEKLYSHFESLNMEDPQFAEKMEGIGRRLEAIGAYDFASITELSPAQIAEIADVWNDLLAAFQLEAKFYLTKDGEKKPLSLSALLAMESANGYDLLVEIYSTEGGLLADVVMNEEMFASDIFDEIGEDLQDAGQAAKIEKVVKPAPPKPLKRTEAGAKLPKTASPYATHMLFGLALIAAGAFLARFRRETEAN</sequence>
<feature type="signal peptide" evidence="2">
    <location>
        <begin position="1"/>
        <end position="24"/>
    </location>
</feature>
<organism evidence="3 4">
    <name type="scientific">Geobacillus subterraneus</name>
    <dbReference type="NCBI Taxonomy" id="129338"/>
    <lineage>
        <taxon>Bacteria</taxon>
        <taxon>Bacillati</taxon>
        <taxon>Bacillota</taxon>
        <taxon>Bacilli</taxon>
        <taxon>Bacillales</taxon>
        <taxon>Anoxybacillaceae</taxon>
        <taxon>Geobacillus</taxon>
    </lineage>
</organism>
<dbReference type="RefSeq" id="WP_063165700.1">
    <property type="nucleotide sequence ID" value="NZ_CP014342.1"/>
</dbReference>